<accession>A0A3D8QVU2</accession>
<sequence>MVFNSRTTAQESEFELLPQPEPLQSDAGAGVPLFRLSSLVRDGWPIHIRKLRSKAREDKLSTALSLVIAGFPGAFLVLAVLVIRLNGKELSNYGDKIIQATRLGPTVFPIVFAAIVGSLMRSWALWKAQNGAALGLLEQMNGSTSFACTIELAIALRPHSLLVIPILLLWAMSPLGGQGALRMISEASASVLGNVSVAYMNTSIDDGSHPLVSSSLTNDALAPLSAIYTTSILSSQEAKTAPSDVWGWPKIPFLPASSIDNDSWRVPSNDTQTSYTSLVGHVLQGVPPDNSTDFPIESSYFDFDCRLMATNLSNTEAYTAMGGASLLHHNASNLFNDTVDGRVAYSNFFIDTNYNVKVRPRPQSSFSIFYGSRDKAGADSDGPPTVTLFNCTMLYIRLEARVACENASCAVTRLRRSENATKLTPFNDADDPEMNTNTTLNNLFRRFPHAVPMVDQCQPSPTDSYIYGESSFFDAFYLHDWSTVRPDEMSRRFATTFNTFWLASLAPLTIPVTSLLDKVNLTATSYHPLAGPEFVMAQGTTSRNIAVYQVHLPWLVVFITATALLQLSALAGLLLRSVTIAPDILGYVSSLTRDNPHVPLPVGGSTLSGEDRARLLRDVRVQLADVEVNRTFGRVALVARVAGTSRAGTAYKRLRRRRGYE</sequence>
<evidence type="ECO:0000313" key="4">
    <source>
        <dbReference type="Proteomes" id="UP000256690"/>
    </source>
</evidence>
<keyword evidence="2" id="KW-1133">Transmembrane helix</keyword>
<dbReference type="GeneID" id="38120006"/>
<protein>
    <submittedName>
        <fullName evidence="3">Uncharacterized protein</fullName>
    </submittedName>
</protein>
<dbReference type="RefSeq" id="XP_026600000.1">
    <property type="nucleotide sequence ID" value="XM_026751652.1"/>
</dbReference>
<feature type="compositionally biased region" description="Polar residues" evidence="1">
    <location>
        <begin position="1"/>
        <end position="11"/>
    </location>
</feature>
<evidence type="ECO:0000313" key="3">
    <source>
        <dbReference type="EMBL" id="RDW65897.1"/>
    </source>
</evidence>
<dbReference type="OrthoDB" id="3692311at2759"/>
<evidence type="ECO:0000256" key="2">
    <source>
        <dbReference type="SAM" id="Phobius"/>
    </source>
</evidence>
<feature type="transmembrane region" description="Helical" evidence="2">
    <location>
        <begin position="60"/>
        <end position="83"/>
    </location>
</feature>
<keyword evidence="4" id="KW-1185">Reference proteome</keyword>
<name>A0A3D8QVU2_9EURO</name>
<feature type="transmembrane region" description="Helical" evidence="2">
    <location>
        <begin position="103"/>
        <end position="126"/>
    </location>
</feature>
<dbReference type="AlphaFoldDB" id="A0A3D8QVU2"/>
<gene>
    <name evidence="3" type="ORF">DSM5745_09636</name>
</gene>
<dbReference type="STRING" id="1810919.A0A3D8QVU2"/>
<feature type="transmembrane region" description="Helical" evidence="2">
    <location>
        <begin position="552"/>
        <end position="575"/>
    </location>
</feature>
<comment type="caution">
    <text evidence="3">The sequence shown here is derived from an EMBL/GenBank/DDBJ whole genome shotgun (WGS) entry which is preliminary data.</text>
</comment>
<reference evidence="3 4" key="1">
    <citation type="journal article" date="2018" name="IMA Fungus">
        <title>IMA Genome-F 9: Draft genome sequence of Annulohypoxylon stygium, Aspergillus mulundensis, Berkeleyomyces basicola (syn. Thielaviopsis basicola), Ceratocystis smalleyi, two Cercospora beticola strains, Coleophoma cylindrospora, Fusarium fracticaudum, Phialophora cf. hyalina, and Morchella septimelata.</title>
        <authorList>
            <person name="Wingfield B.D."/>
            <person name="Bills G.F."/>
            <person name="Dong Y."/>
            <person name="Huang W."/>
            <person name="Nel W.J."/>
            <person name="Swalarsk-Parry B.S."/>
            <person name="Vaghefi N."/>
            <person name="Wilken P.M."/>
            <person name="An Z."/>
            <person name="de Beer Z.W."/>
            <person name="De Vos L."/>
            <person name="Chen L."/>
            <person name="Duong T.A."/>
            <person name="Gao Y."/>
            <person name="Hammerbacher A."/>
            <person name="Kikkert J.R."/>
            <person name="Li Y."/>
            <person name="Li H."/>
            <person name="Li K."/>
            <person name="Li Q."/>
            <person name="Liu X."/>
            <person name="Ma X."/>
            <person name="Naidoo K."/>
            <person name="Pethybridge S.J."/>
            <person name="Sun J."/>
            <person name="Steenkamp E.T."/>
            <person name="van der Nest M.A."/>
            <person name="van Wyk S."/>
            <person name="Wingfield M.J."/>
            <person name="Xiong C."/>
            <person name="Yue Q."/>
            <person name="Zhang X."/>
        </authorList>
    </citation>
    <scope>NUCLEOTIDE SEQUENCE [LARGE SCALE GENOMIC DNA]</scope>
    <source>
        <strain evidence="3 4">DSM 5745</strain>
    </source>
</reference>
<dbReference type="EMBL" id="PVWQ01000013">
    <property type="protein sequence ID" value="RDW65897.1"/>
    <property type="molecule type" value="Genomic_DNA"/>
</dbReference>
<organism evidence="3 4">
    <name type="scientific">Aspergillus mulundensis</name>
    <dbReference type="NCBI Taxonomy" id="1810919"/>
    <lineage>
        <taxon>Eukaryota</taxon>
        <taxon>Fungi</taxon>
        <taxon>Dikarya</taxon>
        <taxon>Ascomycota</taxon>
        <taxon>Pezizomycotina</taxon>
        <taxon>Eurotiomycetes</taxon>
        <taxon>Eurotiomycetidae</taxon>
        <taxon>Eurotiales</taxon>
        <taxon>Aspergillaceae</taxon>
        <taxon>Aspergillus</taxon>
        <taxon>Aspergillus subgen. Nidulantes</taxon>
    </lineage>
</organism>
<dbReference type="Proteomes" id="UP000256690">
    <property type="component" value="Unassembled WGS sequence"/>
</dbReference>
<evidence type="ECO:0000256" key="1">
    <source>
        <dbReference type="SAM" id="MobiDB-lite"/>
    </source>
</evidence>
<keyword evidence="2" id="KW-0812">Transmembrane</keyword>
<feature type="region of interest" description="Disordered" evidence="1">
    <location>
        <begin position="1"/>
        <end position="23"/>
    </location>
</feature>
<proteinExistence type="predicted"/>
<keyword evidence="2" id="KW-0472">Membrane</keyword>